<reference evidence="2 3" key="1">
    <citation type="journal article" date="2016" name="Nat. Commun.">
        <title>Thousands of microbial genomes shed light on interconnected biogeochemical processes in an aquifer system.</title>
        <authorList>
            <person name="Anantharaman K."/>
            <person name="Brown C.T."/>
            <person name="Hug L.A."/>
            <person name="Sharon I."/>
            <person name="Castelle C.J."/>
            <person name="Probst A.J."/>
            <person name="Thomas B.C."/>
            <person name="Singh A."/>
            <person name="Wilkins M.J."/>
            <person name="Karaoz U."/>
            <person name="Brodie E.L."/>
            <person name="Williams K.H."/>
            <person name="Hubbard S.S."/>
            <person name="Banfield J.F."/>
        </authorList>
    </citation>
    <scope>NUCLEOTIDE SEQUENCE [LARGE SCALE GENOMIC DNA]</scope>
</reference>
<organism evidence="2 3">
    <name type="scientific">Candidatus Magasanikbacteria bacterium RIFCSPHIGHO2_02_FULL_45_10</name>
    <dbReference type="NCBI Taxonomy" id="1798679"/>
    <lineage>
        <taxon>Bacteria</taxon>
        <taxon>Candidatus Magasanikiibacteriota</taxon>
    </lineage>
</organism>
<name>A0A1F6MAU6_9BACT</name>
<proteinExistence type="predicted"/>
<accession>A0A1F6MAU6</accession>
<feature type="region of interest" description="Disordered" evidence="1">
    <location>
        <begin position="104"/>
        <end position="148"/>
    </location>
</feature>
<dbReference type="AlphaFoldDB" id="A0A1F6MAU6"/>
<comment type="caution">
    <text evidence="2">The sequence shown here is derived from an EMBL/GenBank/DDBJ whole genome shotgun (WGS) entry which is preliminary data.</text>
</comment>
<evidence type="ECO:0000256" key="1">
    <source>
        <dbReference type="SAM" id="MobiDB-lite"/>
    </source>
</evidence>
<protein>
    <submittedName>
        <fullName evidence="2">Uncharacterized protein</fullName>
    </submittedName>
</protein>
<gene>
    <name evidence="2" type="ORF">A3D53_02335</name>
</gene>
<evidence type="ECO:0000313" key="2">
    <source>
        <dbReference type="EMBL" id="OGH68690.1"/>
    </source>
</evidence>
<sequence>MLGLACIFAFLGREASGRRHRSSNPLKLQPRPSNYQNLLKREGGCPKTTALILHSRPAELALDWSENLEPQPEHGHGCSVAIRLGEELTSEHTDVERDVVVPGEGQVRAGEEPELLAFPGGSERDGAGDESPPEHHVKLPQQVGRQDQPVEMVHRPIDLAHSRLGPDRGRERPRPVEAYVDAPIETEQLNARHLDRVNVQDKRERIVPIVLRLGKPRNQGRQNEHHRQHPHLYVLHGFPRYRRLMRRRNWPARLRVACAQLMS</sequence>
<feature type="compositionally biased region" description="Basic and acidic residues" evidence="1">
    <location>
        <begin position="122"/>
        <end position="137"/>
    </location>
</feature>
<dbReference type="Proteomes" id="UP000176413">
    <property type="component" value="Unassembled WGS sequence"/>
</dbReference>
<dbReference type="EMBL" id="MFQA01000034">
    <property type="protein sequence ID" value="OGH68690.1"/>
    <property type="molecule type" value="Genomic_DNA"/>
</dbReference>
<evidence type="ECO:0000313" key="3">
    <source>
        <dbReference type="Proteomes" id="UP000176413"/>
    </source>
</evidence>